<accession>G3B7L0</accession>
<dbReference type="KEGG" id="cten:18250808"/>
<evidence type="ECO:0000313" key="1">
    <source>
        <dbReference type="EMBL" id="EGV62595.1"/>
    </source>
</evidence>
<proteinExistence type="predicted"/>
<dbReference type="GO" id="GO:0042720">
    <property type="term" value="C:mitochondrial inner membrane peptidase complex"/>
    <property type="evidence" value="ECO:0007669"/>
    <property type="project" value="InterPro"/>
</dbReference>
<dbReference type="Proteomes" id="UP000000707">
    <property type="component" value="Unassembled WGS sequence"/>
</dbReference>
<dbReference type="HOGENOM" id="CLU_160156_0_0_1"/>
<gene>
    <name evidence="1" type="ORF">CANTEDRAFT_98831</name>
</gene>
<dbReference type="STRING" id="590646.G3B7L0"/>
<dbReference type="InterPro" id="IPR024645">
    <property type="entry name" value="Mitochondr_Som1"/>
</dbReference>
<dbReference type="OrthoDB" id="6508832at2759"/>
<sequence>MAPPTPVYDRFDILTRYGEKLDNPDKYQCSLKSLVQSECTFKLSNPGLPPEVICLPFKRLFQRCLVPTTIVQDGKRIKADKWVNIEVTHEHTNRGLFHDPKYDSNVKKFLQAEKDLSRMLQDE</sequence>
<dbReference type="AlphaFoldDB" id="G3B7L0"/>
<evidence type="ECO:0000313" key="2">
    <source>
        <dbReference type="Proteomes" id="UP000000707"/>
    </source>
</evidence>
<protein>
    <submittedName>
        <fullName evidence="1">Uncharacterized protein</fullName>
    </submittedName>
</protein>
<dbReference type="eggNOG" id="ENOG502SBH3">
    <property type="taxonomic scope" value="Eukaryota"/>
</dbReference>
<dbReference type="GeneID" id="18250808"/>
<organism evidence="2">
    <name type="scientific">Candida tenuis (strain ATCC 10573 / BCRC 21748 / CBS 615 / JCM 9827 / NBRC 10315 / NRRL Y-1498 / VKM Y-70)</name>
    <name type="common">Yeast</name>
    <name type="synonym">Yamadazyma tenuis</name>
    <dbReference type="NCBI Taxonomy" id="590646"/>
    <lineage>
        <taxon>Eukaryota</taxon>
        <taxon>Fungi</taxon>
        <taxon>Dikarya</taxon>
        <taxon>Ascomycota</taxon>
        <taxon>Saccharomycotina</taxon>
        <taxon>Pichiomycetes</taxon>
        <taxon>Debaryomycetaceae</taxon>
        <taxon>Yamadazyma</taxon>
    </lineage>
</organism>
<reference evidence="1 2" key="1">
    <citation type="journal article" date="2011" name="Proc. Natl. Acad. Sci. U.S.A.">
        <title>Comparative genomics of xylose-fermenting fungi for enhanced biofuel production.</title>
        <authorList>
            <person name="Wohlbach D.J."/>
            <person name="Kuo A."/>
            <person name="Sato T.K."/>
            <person name="Potts K.M."/>
            <person name="Salamov A.A."/>
            <person name="LaButti K.M."/>
            <person name="Sun H."/>
            <person name="Clum A."/>
            <person name="Pangilinan J.L."/>
            <person name="Lindquist E.A."/>
            <person name="Lucas S."/>
            <person name="Lapidus A."/>
            <person name="Jin M."/>
            <person name="Gunawan C."/>
            <person name="Balan V."/>
            <person name="Dale B.E."/>
            <person name="Jeffries T.W."/>
            <person name="Zinkel R."/>
            <person name="Barry K.W."/>
            <person name="Grigoriev I.V."/>
            <person name="Gasch A.P."/>
        </authorList>
    </citation>
    <scope>NUCLEOTIDE SEQUENCE [LARGE SCALE GENOMIC DNA]</scope>
    <source>
        <strain evidence="2">ATCC 10573 / BCRC 21748 / CBS 615 / JCM 9827 / NBRC 10315 / NRRL Y-1498 / VKM Y-70</strain>
    </source>
</reference>
<dbReference type="Pfam" id="PF11093">
    <property type="entry name" value="Mitochondr_Som1"/>
    <property type="match status" value="1"/>
</dbReference>
<dbReference type="EMBL" id="GL996527">
    <property type="protein sequence ID" value="EGV62595.1"/>
    <property type="molecule type" value="Genomic_DNA"/>
</dbReference>
<dbReference type="RefSeq" id="XP_006688765.1">
    <property type="nucleotide sequence ID" value="XM_006688702.1"/>
</dbReference>
<name>G3B7L0_CANTC</name>
<keyword evidence="2" id="KW-1185">Reference proteome</keyword>